<evidence type="ECO:0000256" key="2">
    <source>
        <dbReference type="ARBA" id="ARBA00023043"/>
    </source>
</evidence>
<organism evidence="4 5">
    <name type="scientific">Apiospora aurea</name>
    <dbReference type="NCBI Taxonomy" id="335848"/>
    <lineage>
        <taxon>Eukaryota</taxon>
        <taxon>Fungi</taxon>
        <taxon>Dikarya</taxon>
        <taxon>Ascomycota</taxon>
        <taxon>Pezizomycotina</taxon>
        <taxon>Sordariomycetes</taxon>
        <taxon>Xylariomycetidae</taxon>
        <taxon>Amphisphaeriales</taxon>
        <taxon>Apiosporaceae</taxon>
        <taxon>Apiospora</taxon>
    </lineage>
</organism>
<dbReference type="SUPFAM" id="SSF48403">
    <property type="entry name" value="Ankyrin repeat"/>
    <property type="match status" value="1"/>
</dbReference>
<evidence type="ECO:0000256" key="1">
    <source>
        <dbReference type="ARBA" id="ARBA00022737"/>
    </source>
</evidence>
<sequence>MSSLSGLPPPGEKVEGNVPEDEYGKRLRSITIEDDVAALEEYLAPFHHRRVMPCTWGNPNPWETAIYHGKSETFRVLMKYVDYQYKYDGREAEEWKVPDAYPDRRHLFNKACYSCHVDNVHFLLDRFGPVVVRPRAPDGHTPILARYFSEEGGGGGTLTATTLSYAAELAPRSVIERLLKHGADINAHVAYEAIGGGVGNSTLLHIAARNLNADVVQSLLERPEGRAMASARDAEARTPLHCLATRRSLHERASRAHYPFQDRAQLGRRAVEIAEALLPYSDLEARGGPEGKTPLFLVAEFHDGSHEEEEGAAELGRGHRALPGPRRRPDDDGQGWEHAAAELDLAAAL</sequence>
<proteinExistence type="predicted"/>
<keyword evidence="2" id="KW-0040">ANK repeat</keyword>
<dbReference type="Proteomes" id="UP001391051">
    <property type="component" value="Unassembled WGS sequence"/>
</dbReference>
<keyword evidence="1" id="KW-0677">Repeat</keyword>
<dbReference type="EMBL" id="JAQQWE010000004">
    <property type="protein sequence ID" value="KAK7957285.1"/>
    <property type="molecule type" value="Genomic_DNA"/>
</dbReference>
<dbReference type="InterPro" id="IPR051637">
    <property type="entry name" value="Ank_repeat_dom-contain_49"/>
</dbReference>
<feature type="region of interest" description="Disordered" evidence="3">
    <location>
        <begin position="1"/>
        <end position="20"/>
    </location>
</feature>
<accession>A0ABR1QKM3</accession>
<reference evidence="4 5" key="1">
    <citation type="submission" date="2023-01" db="EMBL/GenBank/DDBJ databases">
        <title>Analysis of 21 Apiospora genomes using comparative genomics revels a genus with tremendous synthesis potential of carbohydrate active enzymes and secondary metabolites.</title>
        <authorList>
            <person name="Sorensen T."/>
        </authorList>
    </citation>
    <scope>NUCLEOTIDE SEQUENCE [LARGE SCALE GENOMIC DNA]</scope>
    <source>
        <strain evidence="4 5">CBS 24483</strain>
    </source>
</reference>
<dbReference type="InterPro" id="IPR002110">
    <property type="entry name" value="Ankyrin_rpt"/>
</dbReference>
<feature type="region of interest" description="Disordered" evidence="3">
    <location>
        <begin position="304"/>
        <end position="336"/>
    </location>
</feature>
<dbReference type="Pfam" id="PF12796">
    <property type="entry name" value="Ank_2"/>
    <property type="match status" value="1"/>
</dbReference>
<protein>
    <recommendedName>
        <fullName evidence="6">Ankyrin repeat protein</fullName>
    </recommendedName>
</protein>
<name>A0ABR1QKM3_9PEZI</name>
<dbReference type="RefSeq" id="XP_066702591.1">
    <property type="nucleotide sequence ID" value="XM_066842729.1"/>
</dbReference>
<dbReference type="PANTHER" id="PTHR24180">
    <property type="entry name" value="CYCLIN-DEPENDENT KINASE INHIBITOR 2C-RELATED"/>
    <property type="match status" value="1"/>
</dbReference>
<dbReference type="Gene3D" id="1.25.40.20">
    <property type="entry name" value="Ankyrin repeat-containing domain"/>
    <property type="match status" value="2"/>
</dbReference>
<dbReference type="InterPro" id="IPR036770">
    <property type="entry name" value="Ankyrin_rpt-contain_sf"/>
</dbReference>
<gene>
    <name evidence="4" type="ORF">PG986_006507</name>
</gene>
<evidence type="ECO:0000313" key="4">
    <source>
        <dbReference type="EMBL" id="KAK7957285.1"/>
    </source>
</evidence>
<dbReference type="SMART" id="SM00248">
    <property type="entry name" value="ANK"/>
    <property type="match status" value="3"/>
</dbReference>
<evidence type="ECO:0000256" key="3">
    <source>
        <dbReference type="SAM" id="MobiDB-lite"/>
    </source>
</evidence>
<keyword evidence="5" id="KW-1185">Reference proteome</keyword>
<evidence type="ECO:0008006" key="6">
    <source>
        <dbReference type="Google" id="ProtNLM"/>
    </source>
</evidence>
<dbReference type="GeneID" id="92075791"/>
<evidence type="ECO:0000313" key="5">
    <source>
        <dbReference type="Proteomes" id="UP001391051"/>
    </source>
</evidence>
<comment type="caution">
    <text evidence="4">The sequence shown here is derived from an EMBL/GenBank/DDBJ whole genome shotgun (WGS) entry which is preliminary data.</text>
</comment>
<dbReference type="PANTHER" id="PTHR24180:SF45">
    <property type="entry name" value="POLY [ADP-RIBOSE] POLYMERASE TANKYRASE"/>
    <property type="match status" value="1"/>
</dbReference>